<feature type="region of interest" description="Disordered" evidence="7">
    <location>
        <begin position="322"/>
        <end position="348"/>
    </location>
</feature>
<keyword evidence="3" id="KW-0732">Signal</keyword>
<dbReference type="InterPro" id="IPR001304">
    <property type="entry name" value="C-type_lectin-like"/>
</dbReference>
<keyword evidence="2 8" id="KW-0812">Transmembrane</keyword>
<evidence type="ECO:0000259" key="9">
    <source>
        <dbReference type="PROSITE" id="PS50041"/>
    </source>
</evidence>
<feature type="domain" description="C-type lectin" evidence="9">
    <location>
        <begin position="68"/>
        <end position="208"/>
    </location>
</feature>
<sequence>MEDSWAGDCAYTVFSGSCERDVSLCKIFWNSVTLQPPLESRLVSGDIEQRLRAAGSTKQRQIVCKNGREKPCYKVIYFHDTSRRVNFAEAQEQCKQDGGHLMTILSEAEQSFIESLIQSMRVPEGDFWLGLLRTDDETQNSSDCNSLYNWVDGSKPTFWNWYADEPSCGSEACVVMYHQPSALPGVGGLYKFQWNDDRCNMRNNFICKYSLEKTDHSTTKTPKIDTMNTEDPEDSVKKINGTAQKIDENVVHYILIAAIPLLTLFVIFIGVLCCCIAEKRKERNSETAVKEPSFWMSPNRRNSPNLEVYSVIKRQNEADLTGTRPDIRNSSFRVQSGENSPPDNLSGDYDNLERNHSESGFVTLASTESGFVTNELYELSSERFGRSTESGWVENEIYGY</sequence>
<dbReference type="SUPFAM" id="SSF56436">
    <property type="entry name" value="C-type lectin-like"/>
    <property type="match status" value="1"/>
</dbReference>
<evidence type="ECO:0000256" key="1">
    <source>
        <dbReference type="ARBA" id="ARBA00004479"/>
    </source>
</evidence>
<dbReference type="Gene3D" id="3.10.100.10">
    <property type="entry name" value="Mannose-Binding Protein A, subunit A"/>
    <property type="match status" value="1"/>
</dbReference>
<dbReference type="InterPro" id="IPR051505">
    <property type="entry name" value="C-type_lectin_domain"/>
</dbReference>
<dbReference type="Pfam" id="PF00059">
    <property type="entry name" value="Lectin_C"/>
    <property type="match status" value="1"/>
</dbReference>
<evidence type="ECO:0000256" key="2">
    <source>
        <dbReference type="ARBA" id="ARBA00022692"/>
    </source>
</evidence>
<dbReference type="Pfam" id="PF17664">
    <property type="entry name" value="HOATZ-like"/>
    <property type="match status" value="1"/>
</dbReference>
<keyword evidence="4" id="KW-0430">Lectin</keyword>
<dbReference type="GO" id="GO:0060271">
    <property type="term" value="P:cilium assembly"/>
    <property type="evidence" value="ECO:0007669"/>
    <property type="project" value="InterPro"/>
</dbReference>
<keyword evidence="6 8" id="KW-0472">Membrane</keyword>
<name>A0A974CHZ1_XENLA</name>
<dbReference type="OMA" id="CFWIFAK"/>
<dbReference type="EMBL" id="CM004478">
    <property type="protein sequence ID" value="OCT72506.1"/>
    <property type="molecule type" value="Genomic_DNA"/>
</dbReference>
<evidence type="ECO:0000256" key="3">
    <source>
        <dbReference type="ARBA" id="ARBA00022729"/>
    </source>
</evidence>
<dbReference type="FunFam" id="3.10.100.10:FF:000006">
    <property type="entry name" value="Layilin b"/>
    <property type="match status" value="1"/>
</dbReference>
<evidence type="ECO:0000256" key="4">
    <source>
        <dbReference type="ARBA" id="ARBA00022734"/>
    </source>
</evidence>
<accession>A0A974CHZ1</accession>
<dbReference type="GO" id="GO:0030246">
    <property type="term" value="F:carbohydrate binding"/>
    <property type="evidence" value="ECO:0007669"/>
    <property type="project" value="UniProtKB-KW"/>
</dbReference>
<dbReference type="InterPro" id="IPR016186">
    <property type="entry name" value="C-type_lectin-like/link_sf"/>
</dbReference>
<dbReference type="AlphaFoldDB" id="A0A974CHZ1"/>
<feature type="compositionally biased region" description="Polar residues" evidence="7">
    <location>
        <begin position="328"/>
        <end position="343"/>
    </location>
</feature>
<organism evidence="10 11">
    <name type="scientific">Xenopus laevis</name>
    <name type="common">African clawed frog</name>
    <dbReference type="NCBI Taxonomy" id="8355"/>
    <lineage>
        <taxon>Eukaryota</taxon>
        <taxon>Metazoa</taxon>
        <taxon>Chordata</taxon>
        <taxon>Craniata</taxon>
        <taxon>Vertebrata</taxon>
        <taxon>Euteleostomi</taxon>
        <taxon>Amphibia</taxon>
        <taxon>Batrachia</taxon>
        <taxon>Anura</taxon>
        <taxon>Pipoidea</taxon>
        <taxon>Pipidae</taxon>
        <taxon>Xenopodinae</taxon>
        <taxon>Xenopus</taxon>
        <taxon>Xenopus</taxon>
    </lineage>
</organism>
<dbReference type="InterPro" id="IPR016187">
    <property type="entry name" value="CTDL_fold"/>
</dbReference>
<dbReference type="PROSITE" id="PS50041">
    <property type="entry name" value="C_TYPE_LECTIN_2"/>
    <property type="match status" value="1"/>
</dbReference>
<comment type="subcellular location">
    <subcellularLocation>
        <location evidence="1">Membrane</location>
        <topology evidence="1">Single-pass type I membrane protein</topology>
    </subcellularLocation>
</comment>
<protein>
    <recommendedName>
        <fullName evidence="9">C-type lectin domain-containing protein</fullName>
    </recommendedName>
</protein>
<dbReference type="SMART" id="SM00034">
    <property type="entry name" value="CLECT"/>
    <property type="match status" value="1"/>
</dbReference>
<reference evidence="11" key="1">
    <citation type="journal article" date="2016" name="Nature">
        <title>Genome evolution in the allotetraploid frog Xenopus laevis.</title>
        <authorList>
            <person name="Session A.M."/>
            <person name="Uno Y."/>
            <person name="Kwon T."/>
            <person name="Chapman J.A."/>
            <person name="Toyoda A."/>
            <person name="Takahashi S."/>
            <person name="Fukui A."/>
            <person name="Hikosaka A."/>
            <person name="Suzuki A."/>
            <person name="Kondo M."/>
            <person name="van Heeringen S.J."/>
            <person name="Quigley I."/>
            <person name="Heinz S."/>
            <person name="Ogino H."/>
            <person name="Ochi H."/>
            <person name="Hellsten U."/>
            <person name="Lyons J.B."/>
            <person name="Simakov O."/>
            <person name="Putnam N."/>
            <person name="Stites J."/>
            <person name="Kuroki Y."/>
            <person name="Tanaka T."/>
            <person name="Michiue T."/>
            <person name="Watanabe M."/>
            <person name="Bogdanovic O."/>
            <person name="Lister R."/>
            <person name="Georgiou G."/>
            <person name="Paranjpe S.S."/>
            <person name="van Kruijsbergen I."/>
            <person name="Shu S."/>
            <person name="Carlson J."/>
            <person name="Kinoshita T."/>
            <person name="Ohta Y."/>
            <person name="Mawaribuchi S."/>
            <person name="Jenkins J."/>
            <person name="Grimwood J."/>
            <person name="Schmutz J."/>
            <person name="Mitros T."/>
            <person name="Mozaffari S.V."/>
            <person name="Suzuki Y."/>
            <person name="Haramoto Y."/>
            <person name="Yamamoto T.S."/>
            <person name="Takagi C."/>
            <person name="Heald R."/>
            <person name="Miller K."/>
            <person name="Haudenschild C."/>
            <person name="Kitzman J."/>
            <person name="Nakayama T."/>
            <person name="Izutsu Y."/>
            <person name="Robert J."/>
            <person name="Fortriede J."/>
            <person name="Burns K."/>
            <person name="Lotay V."/>
            <person name="Karimi K."/>
            <person name="Yasuoka Y."/>
            <person name="Dichmann D.S."/>
            <person name="Flajnik M.F."/>
            <person name="Houston D.W."/>
            <person name="Shendure J."/>
            <person name="DuPasquier L."/>
            <person name="Vize P.D."/>
            <person name="Zorn A.M."/>
            <person name="Ito M."/>
            <person name="Marcotte E.M."/>
            <person name="Wallingford J.B."/>
            <person name="Ito Y."/>
            <person name="Asashima M."/>
            <person name="Ueno N."/>
            <person name="Matsuda Y."/>
            <person name="Veenstra G.J."/>
            <person name="Fujiyama A."/>
            <person name="Harland R.M."/>
            <person name="Taira M."/>
            <person name="Rokhsar D.S."/>
        </authorList>
    </citation>
    <scope>NUCLEOTIDE SEQUENCE [LARGE SCALE GENOMIC DNA]</scope>
    <source>
        <strain evidence="11">J</strain>
    </source>
</reference>
<dbReference type="PANTHER" id="PTHR14789:SF2">
    <property type="entry name" value="LAYILIN"/>
    <property type="match status" value="1"/>
</dbReference>
<dbReference type="PANTHER" id="PTHR14789">
    <property type="entry name" value="CHONDROLECTIN VARIANT CHODLFDELTAE"/>
    <property type="match status" value="1"/>
</dbReference>
<evidence type="ECO:0000313" key="11">
    <source>
        <dbReference type="Proteomes" id="UP000694892"/>
    </source>
</evidence>
<evidence type="ECO:0000256" key="7">
    <source>
        <dbReference type="SAM" id="MobiDB-lite"/>
    </source>
</evidence>
<evidence type="ECO:0000256" key="5">
    <source>
        <dbReference type="ARBA" id="ARBA00022989"/>
    </source>
</evidence>
<evidence type="ECO:0000256" key="8">
    <source>
        <dbReference type="SAM" id="Phobius"/>
    </source>
</evidence>
<evidence type="ECO:0000313" key="10">
    <source>
        <dbReference type="EMBL" id="OCT72506.1"/>
    </source>
</evidence>
<evidence type="ECO:0000256" key="6">
    <source>
        <dbReference type="ARBA" id="ARBA00023136"/>
    </source>
</evidence>
<gene>
    <name evidence="10" type="ORF">XELAEV_18035486mg</name>
</gene>
<dbReference type="Proteomes" id="UP000694892">
    <property type="component" value="Chromosome 7L"/>
</dbReference>
<keyword evidence="5 8" id="KW-1133">Transmembrane helix</keyword>
<proteinExistence type="predicted"/>
<dbReference type="GO" id="GO:0016020">
    <property type="term" value="C:membrane"/>
    <property type="evidence" value="ECO:0007669"/>
    <property type="project" value="UniProtKB-SubCell"/>
</dbReference>
<dbReference type="InterPro" id="IPR040681">
    <property type="entry name" value="HOATZ-like"/>
</dbReference>
<feature type="transmembrane region" description="Helical" evidence="8">
    <location>
        <begin position="250"/>
        <end position="277"/>
    </location>
</feature>